<dbReference type="EMBL" id="LR214940">
    <property type="protein sequence ID" value="VEU55239.1"/>
    <property type="molecule type" value="Genomic_DNA"/>
</dbReference>
<dbReference type="RefSeq" id="WP_022935890.1">
    <property type="nucleotide sequence ID" value="NZ_LR214940.1"/>
</dbReference>
<evidence type="ECO:0000256" key="2">
    <source>
        <dbReference type="SAM" id="Phobius"/>
    </source>
</evidence>
<protein>
    <submittedName>
        <fullName evidence="3">Uncharacterized protein</fullName>
    </submittedName>
</protein>
<evidence type="ECO:0000313" key="3">
    <source>
        <dbReference type="EMBL" id="VEU55239.1"/>
    </source>
</evidence>
<dbReference type="AlphaFoldDB" id="A0A448ZVJ4"/>
<keyword evidence="2" id="KW-1133">Transmembrane helix</keyword>
<feature type="transmembrane region" description="Helical" evidence="2">
    <location>
        <begin position="41"/>
        <end position="59"/>
    </location>
</feature>
<feature type="region of interest" description="Disordered" evidence="1">
    <location>
        <begin position="304"/>
        <end position="328"/>
    </location>
</feature>
<keyword evidence="2" id="KW-0472">Membrane</keyword>
<proteinExistence type="predicted"/>
<feature type="transmembrane region" description="Helical" evidence="2">
    <location>
        <begin position="71"/>
        <end position="92"/>
    </location>
</feature>
<dbReference type="Proteomes" id="UP000290482">
    <property type="component" value="Chromosome"/>
</dbReference>
<keyword evidence="2" id="KW-0812">Transmembrane</keyword>
<reference evidence="3 4" key="1">
    <citation type="submission" date="2019-01" db="EMBL/GenBank/DDBJ databases">
        <authorList>
            <consortium name="Pathogen Informatics"/>
        </authorList>
    </citation>
    <scope>NUCLEOTIDE SEQUENCE [LARGE SCALE GENOMIC DNA]</scope>
    <source>
        <strain evidence="3 4">NCTC10112</strain>
    </source>
</reference>
<accession>A0A448ZVJ4</accession>
<name>A0A448ZVJ4_METOS</name>
<feature type="transmembrane region" description="Helical" evidence="2">
    <location>
        <begin position="189"/>
        <end position="214"/>
    </location>
</feature>
<keyword evidence="4" id="KW-1185">Reference proteome</keyword>
<dbReference type="KEGG" id="mob:NCTC10112_00124"/>
<feature type="transmembrane region" description="Helical" evidence="2">
    <location>
        <begin position="112"/>
        <end position="131"/>
    </location>
</feature>
<evidence type="ECO:0000313" key="4">
    <source>
        <dbReference type="Proteomes" id="UP000290482"/>
    </source>
</evidence>
<evidence type="ECO:0000256" key="1">
    <source>
        <dbReference type="SAM" id="MobiDB-lite"/>
    </source>
</evidence>
<feature type="compositionally biased region" description="Basic and acidic residues" evidence="1">
    <location>
        <begin position="304"/>
        <end position="320"/>
    </location>
</feature>
<sequence length="344" mass="40912">MAKNPNIITNSDDSVEFKIRDHNKIRLTKEKQYFVWKDTNLLWTILIMFLVFFIVISFLDIKWVTTLHSYTINVFFGVFSILIYIWCILFCLRKLLNLKKTYSKSIFHFSLWRLFVFILGIVIFASTIYYVSYHIKGYEAKDTFKNVFNEWFKLFKSSNNEFLPYKFSPGIIGTFFYALFSSFGKTGGIVSSFIFSIIILVFSCLVFFISDYHFMYLSFNKKRREFARNQIFKLKTNQGVRYVSTDIFKSSENNEELKKKIIDNDSKMLKTNDESNVEKNIKDKLDKTENFSINLERENIKENLPKNLDPKLTNESKTNNDFDDDDPFYTTTFEEIEINKNNKD</sequence>
<gene>
    <name evidence="3" type="ORF">NCTC10112_00124</name>
</gene>
<dbReference type="OrthoDB" id="399503at2"/>
<organism evidence="3 4">
    <name type="scientific">Metamycoplasma orale</name>
    <name type="common">Mycoplasma orale</name>
    <dbReference type="NCBI Taxonomy" id="2121"/>
    <lineage>
        <taxon>Bacteria</taxon>
        <taxon>Bacillati</taxon>
        <taxon>Mycoplasmatota</taxon>
        <taxon>Mycoplasmoidales</taxon>
        <taxon>Metamycoplasmataceae</taxon>
        <taxon>Metamycoplasma</taxon>
    </lineage>
</organism>